<protein>
    <recommendedName>
        <fullName evidence="2">RRM domain-containing protein</fullName>
    </recommendedName>
</protein>
<dbReference type="PANTHER" id="PTHR20957:SF0">
    <property type="entry name" value="RNA-BINDING PROTEIN 48"/>
    <property type="match status" value="1"/>
</dbReference>
<dbReference type="InterPro" id="IPR000504">
    <property type="entry name" value="RRM_dom"/>
</dbReference>
<evidence type="ECO:0000313" key="4">
    <source>
        <dbReference type="Proteomes" id="UP001648503"/>
    </source>
</evidence>
<name>A0ABQ8FNX0_9FUNG</name>
<dbReference type="Pfam" id="PF00076">
    <property type="entry name" value="RRM_1"/>
    <property type="match status" value="1"/>
</dbReference>
<evidence type="ECO:0000256" key="1">
    <source>
        <dbReference type="PROSITE-ProRule" id="PRU00176"/>
    </source>
</evidence>
<proteinExistence type="predicted"/>
<reference evidence="3 4" key="1">
    <citation type="submission" date="2021-02" db="EMBL/GenBank/DDBJ databases">
        <title>Variation within the Batrachochytrium salamandrivorans European outbreak.</title>
        <authorList>
            <person name="Kelly M."/>
            <person name="Pasmans F."/>
            <person name="Shea T.P."/>
            <person name="Munoz J.F."/>
            <person name="Carranza S."/>
            <person name="Cuomo C.A."/>
            <person name="Martel A."/>
        </authorList>
    </citation>
    <scope>NUCLEOTIDE SEQUENCE [LARGE SCALE GENOMIC DNA]</scope>
    <source>
        <strain evidence="3 4">AMFP18/2</strain>
    </source>
</reference>
<evidence type="ECO:0000259" key="2">
    <source>
        <dbReference type="PROSITE" id="PS50102"/>
    </source>
</evidence>
<accession>A0ABQ8FNX0</accession>
<sequence length="132" mass="15313">MAPKRRRQQRLQEDLPRPERVLQVITIQNESSILVVSNVPAIKVADELRHRFSYFGGTLGVDQLKDYPAEDFTEAYLIRYADMSCAREAKEKMKGASFYGSLLKVRYGPEFESVDEKRLKMLSRIRNVTSRI</sequence>
<dbReference type="InterPro" id="IPR035979">
    <property type="entry name" value="RBD_domain_sf"/>
</dbReference>
<dbReference type="Proteomes" id="UP001648503">
    <property type="component" value="Unassembled WGS sequence"/>
</dbReference>
<keyword evidence="1" id="KW-0694">RNA-binding</keyword>
<dbReference type="InterPro" id="IPR039599">
    <property type="entry name" value="RBM48"/>
</dbReference>
<dbReference type="InterPro" id="IPR012677">
    <property type="entry name" value="Nucleotide-bd_a/b_plait_sf"/>
</dbReference>
<dbReference type="EMBL" id="JAFCIX010000004">
    <property type="protein sequence ID" value="KAH6601522.1"/>
    <property type="molecule type" value="Genomic_DNA"/>
</dbReference>
<gene>
    <name evidence="3" type="ORF">BASA50_001560</name>
</gene>
<dbReference type="PROSITE" id="PS50102">
    <property type="entry name" value="RRM"/>
    <property type="match status" value="1"/>
</dbReference>
<organism evidence="3 4">
    <name type="scientific">Batrachochytrium salamandrivorans</name>
    <dbReference type="NCBI Taxonomy" id="1357716"/>
    <lineage>
        <taxon>Eukaryota</taxon>
        <taxon>Fungi</taxon>
        <taxon>Fungi incertae sedis</taxon>
        <taxon>Chytridiomycota</taxon>
        <taxon>Chytridiomycota incertae sedis</taxon>
        <taxon>Chytridiomycetes</taxon>
        <taxon>Rhizophydiales</taxon>
        <taxon>Rhizophydiales incertae sedis</taxon>
        <taxon>Batrachochytrium</taxon>
    </lineage>
</organism>
<keyword evidence="4" id="KW-1185">Reference proteome</keyword>
<dbReference type="PANTHER" id="PTHR20957">
    <property type="entry name" value="RNA-BINDING PROTEIN 48"/>
    <property type="match status" value="1"/>
</dbReference>
<feature type="domain" description="RRM" evidence="2">
    <location>
        <begin position="32"/>
        <end position="110"/>
    </location>
</feature>
<comment type="caution">
    <text evidence="3">The sequence shown here is derived from an EMBL/GenBank/DDBJ whole genome shotgun (WGS) entry which is preliminary data.</text>
</comment>
<evidence type="ECO:0000313" key="3">
    <source>
        <dbReference type="EMBL" id="KAH6601522.1"/>
    </source>
</evidence>
<dbReference type="Gene3D" id="3.30.70.330">
    <property type="match status" value="1"/>
</dbReference>
<dbReference type="SUPFAM" id="SSF54928">
    <property type="entry name" value="RNA-binding domain, RBD"/>
    <property type="match status" value="1"/>
</dbReference>